<feature type="compositionally biased region" description="Basic residues" evidence="1">
    <location>
        <begin position="264"/>
        <end position="281"/>
    </location>
</feature>
<keyword evidence="3" id="KW-1185">Reference proteome</keyword>
<dbReference type="Proteomes" id="UP000015354">
    <property type="component" value="Unassembled WGS sequence"/>
</dbReference>
<reference evidence="2 3" key="1">
    <citation type="journal article" date="2013" name="PLoS ONE">
        <title>Predicting the Proteins of Angomonas deanei, Strigomonas culicis and Their Respective Endosymbionts Reveals New Aspects of the Trypanosomatidae Family.</title>
        <authorList>
            <person name="Motta M.C."/>
            <person name="Martins A.C."/>
            <person name="de Souza S.S."/>
            <person name="Catta-Preta C.M."/>
            <person name="Silva R."/>
            <person name="Klein C.C."/>
            <person name="de Almeida L.G."/>
            <person name="de Lima Cunha O."/>
            <person name="Ciapina L.P."/>
            <person name="Brocchi M."/>
            <person name="Colabardini A.C."/>
            <person name="de Araujo Lima B."/>
            <person name="Machado C.R."/>
            <person name="de Almeida Soares C.M."/>
            <person name="Probst C.M."/>
            <person name="de Menezes C.B."/>
            <person name="Thompson C.E."/>
            <person name="Bartholomeu D.C."/>
            <person name="Gradia D.F."/>
            <person name="Pavoni D.P."/>
            <person name="Grisard E.C."/>
            <person name="Fantinatti-Garboggini F."/>
            <person name="Marchini F.K."/>
            <person name="Rodrigues-Luiz G.F."/>
            <person name="Wagner G."/>
            <person name="Goldman G.H."/>
            <person name="Fietto J.L."/>
            <person name="Elias M.C."/>
            <person name="Goldman M.H."/>
            <person name="Sagot M.F."/>
            <person name="Pereira M."/>
            <person name="Stoco P.H."/>
            <person name="de Mendonca-Neto R.P."/>
            <person name="Teixeira S.M."/>
            <person name="Maciel T.E."/>
            <person name="de Oliveira Mendes T.A."/>
            <person name="Urmenyi T.P."/>
            <person name="de Souza W."/>
            <person name="Schenkman S."/>
            <person name="de Vasconcelos A.T."/>
        </authorList>
    </citation>
    <scope>NUCLEOTIDE SEQUENCE [LARGE SCALE GENOMIC DNA]</scope>
</reference>
<feature type="region of interest" description="Disordered" evidence="1">
    <location>
        <begin position="360"/>
        <end position="392"/>
    </location>
</feature>
<feature type="region of interest" description="Disordered" evidence="1">
    <location>
        <begin position="1"/>
        <end position="22"/>
    </location>
</feature>
<sequence length="569" mass="64057">MPARCENEKGSAAEQQRRKQQQQQRKRILQKSGHDLHALNRIINKQVTVSEVLVEENFNVILKRIWLWGVTQGSSSSDKVLAFDTTHNQWSSNEDHAYGRRNASTDHATHHHHHDGASDATTVSSEEDDDDDDPHAARDKKKQKKKEEAKKEKARERERSEERKEAHSSGAAAATASGLSNRKSKKGYYFNEQDINRDYILTQCGIPFAPTEAFALFDTIAEYLSLFELFEEAVYDYNHRLGNPSYAYYEKKRSGSGMVSMKGRPIKRRSLPSPFLRHRSSSHNTNRPNGSQREGSSGGGGDRRRRPFPFAKKERQVDYSCLLVSHFDLFIASDYYFKEKLDPIQTQMVHPVAHEPLAAADAPARKESKAAGEHRSEEVSSTDESVDAEEKGTRIQRVKKKIMALVARAETEEEQAVLTTTAKAAANKMENPKGPHLAHVDENFIRVHATNTAAAAATASNASPSAGDKHPSNNSNTVLLIPKATGNHVKDQKHPLSRDQLERPYCGGEERPLTIPQKQNKKAISFLNEQLEKWKEMQNAMSMNANNEDEEKSQNNYAKFAKQIHIALV</sequence>
<comment type="caution">
    <text evidence="2">The sequence shown here is derived from an EMBL/GenBank/DDBJ whole genome shotgun (WGS) entry which is preliminary data.</text>
</comment>
<accession>S9UZI9</accession>
<organism evidence="2 3">
    <name type="scientific">Strigomonas culicis</name>
    <dbReference type="NCBI Taxonomy" id="28005"/>
    <lineage>
        <taxon>Eukaryota</taxon>
        <taxon>Discoba</taxon>
        <taxon>Euglenozoa</taxon>
        <taxon>Kinetoplastea</taxon>
        <taxon>Metakinetoplastina</taxon>
        <taxon>Trypanosomatida</taxon>
        <taxon>Trypanosomatidae</taxon>
        <taxon>Strigomonadinae</taxon>
        <taxon>Strigomonas</taxon>
    </lineage>
</organism>
<feature type="region of interest" description="Disordered" evidence="1">
    <location>
        <begin position="256"/>
        <end position="307"/>
    </location>
</feature>
<evidence type="ECO:0000256" key="1">
    <source>
        <dbReference type="SAM" id="MobiDB-lite"/>
    </source>
</evidence>
<dbReference type="AlphaFoldDB" id="S9UZI9"/>
<evidence type="ECO:0000313" key="2">
    <source>
        <dbReference type="EMBL" id="EPY15965.1"/>
    </source>
</evidence>
<feature type="compositionally biased region" description="Basic and acidic residues" evidence="1">
    <location>
        <begin position="363"/>
        <end position="378"/>
    </location>
</feature>
<feature type="compositionally biased region" description="Basic and acidic residues" evidence="1">
    <location>
        <begin position="1"/>
        <end position="17"/>
    </location>
</feature>
<feature type="compositionally biased region" description="Basic and acidic residues" evidence="1">
    <location>
        <begin position="93"/>
        <end position="108"/>
    </location>
</feature>
<protein>
    <submittedName>
        <fullName evidence="2">Uncharacterized protein</fullName>
    </submittedName>
</protein>
<feature type="region of interest" description="Disordered" evidence="1">
    <location>
        <begin position="455"/>
        <end position="511"/>
    </location>
</feature>
<name>S9UZI9_9TRYP</name>
<dbReference type="EMBL" id="ATMH01011623">
    <property type="protein sequence ID" value="EPY15965.1"/>
    <property type="molecule type" value="Genomic_DNA"/>
</dbReference>
<evidence type="ECO:0000313" key="3">
    <source>
        <dbReference type="Proteomes" id="UP000015354"/>
    </source>
</evidence>
<gene>
    <name evidence="2" type="ORF">STCU_11639</name>
</gene>
<feature type="region of interest" description="Disordered" evidence="1">
    <location>
        <begin position="90"/>
        <end position="179"/>
    </location>
</feature>
<proteinExistence type="predicted"/>
<feature type="compositionally biased region" description="Low complexity" evidence="1">
    <location>
        <begin position="455"/>
        <end position="466"/>
    </location>
</feature>
<feature type="compositionally biased region" description="Basic and acidic residues" evidence="1">
    <location>
        <begin position="145"/>
        <end position="167"/>
    </location>
</feature>
<feature type="compositionally biased region" description="Basic and acidic residues" evidence="1">
    <location>
        <begin position="488"/>
        <end position="511"/>
    </location>
</feature>
<feature type="compositionally biased region" description="Low complexity" evidence="1">
    <location>
        <begin position="168"/>
        <end position="179"/>
    </location>
</feature>